<dbReference type="Proteomes" id="UP000032582">
    <property type="component" value="Unassembled WGS sequence"/>
</dbReference>
<dbReference type="SUPFAM" id="SSF47413">
    <property type="entry name" value="lambda repressor-like DNA-binding domains"/>
    <property type="match status" value="1"/>
</dbReference>
<evidence type="ECO:0000313" key="2">
    <source>
        <dbReference type="Proteomes" id="UP000032582"/>
    </source>
</evidence>
<dbReference type="Pfam" id="PF15943">
    <property type="entry name" value="YdaS_toxin"/>
    <property type="match status" value="1"/>
</dbReference>
<dbReference type="EMBL" id="JZSH01000001">
    <property type="protein sequence ID" value="KJF79299.1"/>
    <property type="molecule type" value="Genomic_DNA"/>
</dbReference>
<dbReference type="PATRIC" id="fig|582.24.peg.87"/>
<dbReference type="Gene3D" id="1.10.260.40">
    <property type="entry name" value="lambda repressor-like DNA-binding domains"/>
    <property type="match status" value="1"/>
</dbReference>
<dbReference type="InterPro" id="IPR031856">
    <property type="entry name" value="YdaS_toxin-like"/>
</dbReference>
<protein>
    <submittedName>
        <fullName evidence="1">Cro/Cl family transcriptional regulator</fullName>
    </submittedName>
</protein>
<evidence type="ECO:0000313" key="1">
    <source>
        <dbReference type="EMBL" id="KJF79299.1"/>
    </source>
</evidence>
<accession>A0A0A5SLA9</accession>
<name>A0A0A5SLA9_MORMO</name>
<dbReference type="AlphaFoldDB" id="A0A0A5SLA9"/>
<gene>
    <name evidence="1" type="ORF">UA45_00300</name>
</gene>
<organism evidence="1 2">
    <name type="scientific">Morganella morganii</name>
    <name type="common">Proteus morganii</name>
    <dbReference type="NCBI Taxonomy" id="582"/>
    <lineage>
        <taxon>Bacteria</taxon>
        <taxon>Pseudomonadati</taxon>
        <taxon>Pseudomonadota</taxon>
        <taxon>Gammaproteobacteria</taxon>
        <taxon>Enterobacterales</taxon>
        <taxon>Morganellaceae</taxon>
        <taxon>Morganella</taxon>
    </lineage>
</organism>
<dbReference type="RefSeq" id="WP_036415334.1">
    <property type="nucleotide sequence ID" value="NZ_CP026046.1"/>
</dbReference>
<reference evidence="1 2" key="1">
    <citation type="submission" date="2015-02" db="EMBL/GenBank/DDBJ databases">
        <title>Whole genome shotgun sequencing of cultured foodborne pathogen.</title>
        <authorList>
            <person name="Timme R."/>
            <person name="Allard M.W."/>
            <person name="Strain E."/>
            <person name="Evans P.S."/>
            <person name="Brown E."/>
        </authorList>
    </citation>
    <scope>NUCLEOTIDE SEQUENCE [LARGE SCALE GENOMIC DNA]</scope>
    <source>
        <strain evidence="1 2">GCSL-TSO-24</strain>
    </source>
</reference>
<dbReference type="InterPro" id="IPR010982">
    <property type="entry name" value="Lambda_DNA-bd_dom_sf"/>
</dbReference>
<proteinExistence type="predicted"/>
<dbReference type="GO" id="GO:0003677">
    <property type="term" value="F:DNA binding"/>
    <property type="evidence" value="ECO:0007669"/>
    <property type="project" value="InterPro"/>
</dbReference>
<comment type="caution">
    <text evidence="1">The sequence shown here is derived from an EMBL/GenBank/DDBJ whole genome shotgun (WGS) entry which is preliminary data.</text>
</comment>
<sequence length="81" mass="8954">MTPNLKSKIVTLANQSEIARRLGIKPQTVNLWFKNGVPAQKVLSLCECLSWKITPHEVAPEIYPNIADGLPDRGELSQQAS</sequence>